<feature type="region of interest" description="Disordered" evidence="1">
    <location>
        <begin position="229"/>
        <end position="346"/>
    </location>
</feature>
<accession>B0Y8D4</accession>
<dbReference type="HOGENOM" id="CLU_032571_3_2_1"/>
<evidence type="ECO:0000256" key="2">
    <source>
        <dbReference type="SAM" id="SignalP"/>
    </source>
</evidence>
<protein>
    <submittedName>
        <fullName evidence="3">Extracellular protein, putative</fullName>
    </submittedName>
</protein>
<dbReference type="Proteomes" id="UP000001699">
    <property type="component" value="Unassembled WGS sequence"/>
</dbReference>
<feature type="region of interest" description="Disordered" evidence="1">
    <location>
        <begin position="25"/>
        <end position="44"/>
    </location>
</feature>
<feature type="compositionally biased region" description="Low complexity" evidence="1">
    <location>
        <begin position="240"/>
        <end position="288"/>
    </location>
</feature>
<evidence type="ECO:0000313" key="4">
    <source>
        <dbReference type="Proteomes" id="UP000001699"/>
    </source>
</evidence>
<dbReference type="EMBL" id="DS499599">
    <property type="protein sequence ID" value="EDP49665.1"/>
    <property type="molecule type" value="Genomic_DNA"/>
</dbReference>
<dbReference type="PhylomeDB" id="B0Y8D4"/>
<name>B0Y8D4_ASPFC</name>
<dbReference type="AlphaFoldDB" id="B0Y8D4"/>
<feature type="signal peptide" evidence="2">
    <location>
        <begin position="1"/>
        <end position="17"/>
    </location>
</feature>
<reference evidence="3 4" key="1">
    <citation type="journal article" date="2008" name="PLoS Genet.">
        <title>Genomic islands in the pathogenic filamentous fungus Aspergillus fumigatus.</title>
        <authorList>
            <person name="Fedorova N.D."/>
            <person name="Khaldi N."/>
            <person name="Joardar V.S."/>
            <person name="Maiti R."/>
            <person name="Amedeo P."/>
            <person name="Anderson M.J."/>
            <person name="Crabtree J."/>
            <person name="Silva J.C."/>
            <person name="Badger J.H."/>
            <person name="Albarraq A."/>
            <person name="Angiuoli S."/>
            <person name="Bussey H."/>
            <person name="Bowyer P."/>
            <person name="Cotty P.J."/>
            <person name="Dyer P.S."/>
            <person name="Egan A."/>
            <person name="Galens K."/>
            <person name="Fraser-Liggett C.M."/>
            <person name="Haas B.J."/>
            <person name="Inman J.M."/>
            <person name="Kent R."/>
            <person name="Lemieux S."/>
            <person name="Malavazi I."/>
            <person name="Orvis J."/>
            <person name="Roemer T."/>
            <person name="Ronning C.M."/>
            <person name="Sundaram J.P."/>
            <person name="Sutton G."/>
            <person name="Turner G."/>
            <person name="Venter J.C."/>
            <person name="White O.R."/>
            <person name="Whitty B.R."/>
            <person name="Youngman P."/>
            <person name="Wolfe K.H."/>
            <person name="Goldman G.H."/>
            <person name="Wortman J.R."/>
            <person name="Jiang B."/>
            <person name="Denning D.W."/>
            <person name="Nierman W.C."/>
        </authorList>
    </citation>
    <scope>NUCLEOTIDE SEQUENCE [LARGE SCALE GENOMIC DNA]</scope>
    <source>
        <strain evidence="4">CBS 144.89 / FGSC A1163 / CEA10</strain>
    </source>
</reference>
<dbReference type="VEuPathDB" id="FungiDB:AFUB_076950"/>
<sequence length="374" mass="39587">MKGLFVASALLASCVSGHIQMSKPYPIRSPLNPDANDQKDYSYTNPLSSDGHDYPCKGYANDPFKSVADYTPGQTYELELQGSATHGGGSCQIALSYDKGKTFKVIHSMLGGCPLTSKYNFQIPSDAPSGEALLAWSWFNKIGNREMYMNCAMVTIKGGSQTRQHARDLSPAFSRRAGGFDSLPPLFEANINGPGKCKTIEGQEVNFPLPGPSVEGSLSGKGYQCESNAPFLGSESSSNSPKAAASDQAVASTATSSSAQSPSTPSSSHPVVKPSSSHSPATLSSSHSVTTPSARPTRLHAPLRERPMPSQSSSPEFIYSPQSQSQPTPESGGYLPESQSSPEFAYNPAVCIPGRPTVWLPSSVIVSSQPAIRL</sequence>
<organism evidence="3 4">
    <name type="scientific">Aspergillus fumigatus (strain CBS 144.89 / FGSC A1163 / CEA10)</name>
    <name type="common">Neosartorya fumigata</name>
    <dbReference type="NCBI Taxonomy" id="451804"/>
    <lineage>
        <taxon>Eukaryota</taxon>
        <taxon>Fungi</taxon>
        <taxon>Dikarya</taxon>
        <taxon>Ascomycota</taxon>
        <taxon>Pezizomycotina</taxon>
        <taxon>Eurotiomycetes</taxon>
        <taxon>Eurotiomycetidae</taxon>
        <taxon>Eurotiales</taxon>
        <taxon>Aspergillaceae</taxon>
        <taxon>Aspergillus</taxon>
        <taxon>Aspergillus subgen. Fumigati</taxon>
    </lineage>
</organism>
<keyword evidence="4" id="KW-1185">Reference proteome</keyword>
<dbReference type="SMR" id="B0Y8D4"/>
<keyword evidence="2" id="KW-0732">Signal</keyword>
<gene>
    <name evidence="3" type="ORF">AFUB_076950</name>
</gene>
<dbReference type="Gene3D" id="2.70.50.70">
    <property type="match status" value="1"/>
</dbReference>
<evidence type="ECO:0000313" key="3">
    <source>
        <dbReference type="EMBL" id="EDP49665.1"/>
    </source>
</evidence>
<feature type="chain" id="PRO_5002760771" evidence="2">
    <location>
        <begin position="18"/>
        <end position="374"/>
    </location>
</feature>
<evidence type="ECO:0000256" key="1">
    <source>
        <dbReference type="SAM" id="MobiDB-lite"/>
    </source>
</evidence>
<dbReference type="PANTHER" id="PTHR36182">
    <property type="entry name" value="PROTEIN, PUTATIVE (AFU_ORTHOLOGUE AFUA_6G10930)-RELATED"/>
    <property type="match status" value="1"/>
</dbReference>
<feature type="region of interest" description="Disordered" evidence="1">
    <location>
        <begin position="202"/>
        <end position="221"/>
    </location>
</feature>
<feature type="compositionally biased region" description="Low complexity" evidence="1">
    <location>
        <begin position="320"/>
        <end position="329"/>
    </location>
</feature>
<dbReference type="PANTHER" id="PTHR36182:SF1">
    <property type="entry name" value="PROTEIN, PUTATIVE (AFU_ORTHOLOGUE AFUA_6G10930)-RELATED"/>
    <property type="match status" value="1"/>
</dbReference>
<proteinExistence type="predicted"/>
<dbReference type="OrthoDB" id="2342176at2759"/>